<protein>
    <recommendedName>
        <fullName evidence="3">Porin</fullName>
    </recommendedName>
</protein>
<organism evidence="1 2">
    <name type="scientific">Psychromonas arctica</name>
    <dbReference type="NCBI Taxonomy" id="168275"/>
    <lineage>
        <taxon>Bacteria</taxon>
        <taxon>Pseudomonadati</taxon>
        <taxon>Pseudomonadota</taxon>
        <taxon>Gammaproteobacteria</taxon>
        <taxon>Alteromonadales</taxon>
        <taxon>Psychromonadaceae</taxon>
        <taxon>Psychromonas</taxon>
    </lineage>
</organism>
<keyword evidence="2" id="KW-1185">Reference proteome</keyword>
<evidence type="ECO:0000313" key="2">
    <source>
        <dbReference type="Proteomes" id="UP001366060"/>
    </source>
</evidence>
<reference evidence="1 2" key="1">
    <citation type="submission" date="2024-02" db="EMBL/GenBank/DDBJ databases">
        <title>Bacteria isolated from the canopy kelp, Nereocystis luetkeana.</title>
        <authorList>
            <person name="Pfister C.A."/>
            <person name="Younker I.T."/>
            <person name="Light S.H."/>
        </authorList>
    </citation>
    <scope>NUCLEOTIDE SEQUENCE [LARGE SCALE GENOMIC DNA]</scope>
    <source>
        <strain evidence="1 2">TI.2.07</strain>
    </source>
</reference>
<dbReference type="EMBL" id="JBAKBA010000008">
    <property type="protein sequence ID" value="MEL0658569.1"/>
    <property type="molecule type" value="Genomic_DNA"/>
</dbReference>
<gene>
    <name evidence="1" type="ORF">V6255_05380</name>
</gene>
<evidence type="ECO:0000313" key="1">
    <source>
        <dbReference type="EMBL" id="MEL0658569.1"/>
    </source>
</evidence>
<accession>A0ABU9H9M0</accession>
<dbReference type="Gene3D" id="2.40.160.10">
    <property type="entry name" value="Porin"/>
    <property type="match status" value="1"/>
</dbReference>
<dbReference type="RefSeq" id="WP_341627217.1">
    <property type="nucleotide sequence ID" value="NZ_JBAKBA010000008.1"/>
</dbReference>
<dbReference type="InterPro" id="IPR023614">
    <property type="entry name" value="Porin_dom_sf"/>
</dbReference>
<dbReference type="Proteomes" id="UP001366060">
    <property type="component" value="Unassembled WGS sequence"/>
</dbReference>
<proteinExistence type="predicted"/>
<name>A0ABU9H9M0_9GAMM</name>
<sequence length="340" mass="38673">MPKSYSKWLAISIGSNLLFSPLTIARDWVFLGENSRSSIDFSSRINSNINTQKYSFLNVFGIDIHKVFSNDTADIGTLILQPYIFKLNNVNNPPFIFDDGNDTKLTWRIANFNYTALNQGKFNIRVGHFEVPFGLEYQIDTSGTLRQLTAAQRGIKTDWGISINGIMPRFEYEVALTRGSGIEFNSNGNPHLFSGRIATLSNKNTVAGISWLTGDVLTANGVTERKYIGLDTSYYYYQWQFIAESSIGKVENNNTLNGFVEVLWRNVKENLSVYTQIDYQRFEVDQTENSKYDSKSNWTAGIKWVSDGGFDISAQYKQKLKEAEGINIDPSFSLQLRYRM</sequence>
<evidence type="ECO:0008006" key="3">
    <source>
        <dbReference type="Google" id="ProtNLM"/>
    </source>
</evidence>
<comment type="caution">
    <text evidence="1">The sequence shown here is derived from an EMBL/GenBank/DDBJ whole genome shotgun (WGS) entry which is preliminary data.</text>
</comment>